<dbReference type="PROSITE" id="PS50077">
    <property type="entry name" value="HEAT_REPEAT"/>
    <property type="match status" value="1"/>
</dbReference>
<feature type="compositionally biased region" description="Low complexity" evidence="6">
    <location>
        <begin position="930"/>
        <end position="939"/>
    </location>
</feature>
<name>A0A9W8LBI0_9FUNG</name>
<evidence type="ECO:0000256" key="1">
    <source>
        <dbReference type="ARBA" id="ARBA00004308"/>
    </source>
</evidence>
<feature type="region of interest" description="Disordered" evidence="6">
    <location>
        <begin position="848"/>
        <end position="944"/>
    </location>
</feature>
<reference evidence="8" key="1">
    <citation type="submission" date="2022-07" db="EMBL/GenBank/DDBJ databases">
        <title>Phylogenomic reconstructions and comparative analyses of Kickxellomycotina fungi.</title>
        <authorList>
            <person name="Reynolds N.K."/>
            <person name="Stajich J.E."/>
            <person name="Barry K."/>
            <person name="Grigoriev I.V."/>
            <person name="Crous P."/>
            <person name="Smith M.E."/>
        </authorList>
    </citation>
    <scope>NUCLEOTIDE SEQUENCE</scope>
    <source>
        <strain evidence="8">BCRC 34297</strain>
    </source>
</reference>
<dbReference type="InterPro" id="IPR021841">
    <property type="entry name" value="VAC14_Fig4p-bd"/>
</dbReference>
<dbReference type="GO" id="GO:0010008">
    <property type="term" value="C:endosome membrane"/>
    <property type="evidence" value="ECO:0007669"/>
    <property type="project" value="TreeGrafter"/>
</dbReference>
<comment type="similarity">
    <text evidence="2">Belongs to the VAC14 family.</text>
</comment>
<evidence type="ECO:0000259" key="7">
    <source>
        <dbReference type="Pfam" id="PF11916"/>
    </source>
</evidence>
<dbReference type="EMBL" id="JANBUH010000160">
    <property type="protein sequence ID" value="KAJ2753804.1"/>
    <property type="molecule type" value="Genomic_DNA"/>
</dbReference>
<dbReference type="PANTHER" id="PTHR16023:SF0">
    <property type="entry name" value="PROTEIN VAC14 HOMOLOG"/>
    <property type="match status" value="1"/>
</dbReference>
<dbReference type="OrthoDB" id="5574975at2759"/>
<evidence type="ECO:0000256" key="5">
    <source>
        <dbReference type="PROSITE-ProRule" id="PRU00103"/>
    </source>
</evidence>
<evidence type="ECO:0000256" key="4">
    <source>
        <dbReference type="ARBA" id="ARBA00023136"/>
    </source>
</evidence>
<dbReference type="SUPFAM" id="SSF48371">
    <property type="entry name" value="ARM repeat"/>
    <property type="match status" value="1"/>
</dbReference>
<dbReference type="Pfam" id="PF11916">
    <property type="entry name" value="Vac14_Fig4_bd"/>
    <property type="match status" value="2"/>
</dbReference>
<dbReference type="InterPro" id="IPR011989">
    <property type="entry name" value="ARM-like"/>
</dbReference>
<keyword evidence="9" id="KW-1185">Reference proteome</keyword>
<dbReference type="Proteomes" id="UP001140011">
    <property type="component" value="Unassembled WGS sequence"/>
</dbReference>
<comment type="caution">
    <text evidence="8">The sequence shown here is derived from an EMBL/GenBank/DDBJ whole genome shotgun (WGS) entry which is preliminary data.</text>
</comment>
<feature type="domain" description="Vacuolar protein 14 C-terminal Fig4-binding" evidence="7">
    <location>
        <begin position="972"/>
        <end position="1083"/>
    </location>
</feature>
<feature type="compositionally biased region" description="Low complexity" evidence="6">
    <location>
        <begin position="317"/>
        <end position="329"/>
    </location>
</feature>
<dbReference type="Gene3D" id="1.25.10.10">
    <property type="entry name" value="Leucine-rich Repeat Variant"/>
    <property type="match status" value="2"/>
</dbReference>
<keyword evidence="4" id="KW-0472">Membrane</keyword>
<feature type="compositionally biased region" description="Low complexity" evidence="6">
    <location>
        <begin position="547"/>
        <end position="562"/>
    </location>
</feature>
<feature type="compositionally biased region" description="Low complexity" evidence="6">
    <location>
        <begin position="899"/>
        <end position="909"/>
    </location>
</feature>
<feature type="compositionally biased region" description="Basic and acidic residues" evidence="6">
    <location>
        <begin position="484"/>
        <end position="499"/>
    </location>
</feature>
<sequence length="1091" mass="118742">MTVIPLALAKALSDKLYDKQRAATHKIERLVLDALDADDETLIYQVIAELATDYATSEKEASRIGGLVALAATAVALTHINIRPFLPHMVPPMVSALSDGESKVRYFACESLYNVAKVSRGHILRWFNDIFDGLARVTADSVKTVKDGADYLDRLVKDIVAEQAATCLDWYEGDVPAPDSDDVELEDAVAQRPHGPRLAFSLDRFVPLLSERMHTYKPSTRLYLIEWVRVLDSVPGLDLITYLPEFLDGLIRFLSDPSDDVRNKTQSLLGELLSEIRECVEMQGLAEEDEHQATPLAGRMRSNTVQSDAYGSRRPSRAPSAAGSIPPSARLGANATSAVTHHHYYHRPGSRLGGSDMNRSTVSLMTSALAGAAGADEVRMAARRKKIRLDRQAGLLVPGSVAIDFARCVDILVPHLESNDQEIQGLALGWIYQFTWLCPDVMVRGVPRLVNAVLPSVSHPMPALRHTAEDVSQQLYGLVADAADPQRRQEVNEPVDVRKSAAASIAEPVRSAARPAMSAAEPRAVSPGAASTHSAASAVPPLPQLPAASTHSVASTHSAASAMQPLPQIPAARSRTSSVLQTTSPKISAALSLVEASAVRNAAAAAAAAASSSSSLNSPAINPTDGDVSDIYEDLYVTIIDEPFNYEHAATAVMELFAKNVHEPTKVAGMRWLLLLHRKAPWRILTPEDMSFPVLLKMLSDSSEQVVKLDLELFAQISLYSQSMDMPSYLTRFLGSLLQMFATDRVLLETRAALMVRQLCVVLDPQMVFCLFARLLTMPGFSPQDTEYDSDVEEGLADLEFISVMVQHLSWILVTAPETEGLRLLLREYNADLVHDVPQMSSVREAIAKDQPAQVSRSRGSSLSPPVDPESNPAADSPQQKPIKLVRAPPTALVTAKQPGGRVSAAGSSSVGGGPRSRNSVVEVDKPRSSRPGPSQQQQQKRRHAELAALGVRGRNILSACMQRVEHSVERSRMSHDLFSSLFRAWSHNPAACLTLCLLSQHYAVGSELISVFGVLTQDFTVSFLVQLDKLVQLIESPVFTYLRLQLLDPVRYPELIRALYGLLMMLPQSSAFAILRNRLSTVAMLPGSGS</sequence>
<comment type="subcellular location">
    <subcellularLocation>
        <location evidence="1">Endomembrane system</location>
    </subcellularLocation>
</comment>
<dbReference type="InterPro" id="IPR016024">
    <property type="entry name" value="ARM-type_fold"/>
</dbReference>
<dbReference type="AlphaFoldDB" id="A0A9W8LBI0"/>
<evidence type="ECO:0000313" key="9">
    <source>
        <dbReference type="Proteomes" id="UP001140011"/>
    </source>
</evidence>
<evidence type="ECO:0000256" key="6">
    <source>
        <dbReference type="SAM" id="MobiDB-lite"/>
    </source>
</evidence>
<feature type="repeat" description="HEAT" evidence="5">
    <location>
        <begin position="89"/>
        <end position="125"/>
    </location>
</feature>
<dbReference type="GO" id="GO:0006661">
    <property type="term" value="P:phosphatidylinositol biosynthetic process"/>
    <property type="evidence" value="ECO:0007669"/>
    <property type="project" value="InterPro"/>
</dbReference>
<dbReference type="PANTHER" id="PTHR16023">
    <property type="entry name" value="TAX1 BINDING PROTEIN-RELATED"/>
    <property type="match status" value="1"/>
</dbReference>
<feature type="region of interest" description="Disordered" evidence="6">
    <location>
        <begin position="482"/>
        <end position="562"/>
    </location>
</feature>
<dbReference type="Pfam" id="PF12755">
    <property type="entry name" value="Vac14_Fab1_bd"/>
    <property type="match status" value="1"/>
</dbReference>
<evidence type="ECO:0000313" key="8">
    <source>
        <dbReference type="EMBL" id="KAJ2753804.1"/>
    </source>
</evidence>
<evidence type="ECO:0000256" key="2">
    <source>
        <dbReference type="ARBA" id="ARBA00010225"/>
    </source>
</evidence>
<feature type="domain" description="Vacuolar protein 14 C-terminal Fig4-binding" evidence="7">
    <location>
        <begin position="747"/>
        <end position="831"/>
    </location>
</feature>
<keyword evidence="3" id="KW-0677">Repeat</keyword>
<feature type="region of interest" description="Disordered" evidence="6">
    <location>
        <begin position="301"/>
        <end position="329"/>
    </location>
</feature>
<accession>A0A9W8LBI0</accession>
<evidence type="ECO:0000256" key="3">
    <source>
        <dbReference type="ARBA" id="ARBA00022737"/>
    </source>
</evidence>
<organism evidence="8 9">
    <name type="scientific">Coemansia pectinata</name>
    <dbReference type="NCBI Taxonomy" id="1052879"/>
    <lineage>
        <taxon>Eukaryota</taxon>
        <taxon>Fungi</taxon>
        <taxon>Fungi incertae sedis</taxon>
        <taxon>Zoopagomycota</taxon>
        <taxon>Kickxellomycotina</taxon>
        <taxon>Kickxellomycetes</taxon>
        <taxon>Kickxellales</taxon>
        <taxon>Kickxellaceae</taxon>
        <taxon>Coemansia</taxon>
    </lineage>
</organism>
<proteinExistence type="inferred from homology"/>
<dbReference type="InterPro" id="IPR021133">
    <property type="entry name" value="HEAT_type_2"/>
</dbReference>
<protein>
    <recommendedName>
        <fullName evidence="7">Vacuolar protein 14 C-terminal Fig4-binding domain-containing protein</fullName>
    </recommendedName>
</protein>
<dbReference type="InterPro" id="IPR026825">
    <property type="entry name" value="Vac14"/>
</dbReference>
<dbReference type="GO" id="GO:0000329">
    <property type="term" value="C:fungal-type vacuole membrane"/>
    <property type="evidence" value="ECO:0007669"/>
    <property type="project" value="TreeGrafter"/>
</dbReference>
<gene>
    <name evidence="8" type="ORF">GGI19_002861</name>
</gene>
<dbReference type="GO" id="GO:0070772">
    <property type="term" value="C:PAS complex"/>
    <property type="evidence" value="ECO:0007669"/>
    <property type="project" value="InterPro"/>
</dbReference>
<feature type="non-terminal residue" evidence="8">
    <location>
        <position position="1091"/>
    </location>
</feature>
<feature type="compositionally biased region" description="Polar residues" evidence="6">
    <location>
        <begin position="853"/>
        <end position="864"/>
    </location>
</feature>